<evidence type="ECO:0000256" key="3">
    <source>
        <dbReference type="ARBA" id="ARBA00023163"/>
    </source>
</evidence>
<comment type="caution">
    <text evidence="6">The sequence shown here is derived from an EMBL/GenBank/DDBJ whole genome shotgun (WGS) entry which is preliminary data.</text>
</comment>
<dbReference type="RefSeq" id="WP_377912671.1">
    <property type="nucleotide sequence ID" value="NZ_JBHSKS010000003.1"/>
</dbReference>
<dbReference type="InterPro" id="IPR036390">
    <property type="entry name" value="WH_DNA-bd_sf"/>
</dbReference>
<proteinExistence type="predicted"/>
<evidence type="ECO:0000256" key="2">
    <source>
        <dbReference type="ARBA" id="ARBA00023125"/>
    </source>
</evidence>
<dbReference type="EMBL" id="JBHSKS010000003">
    <property type="protein sequence ID" value="MFC5191017.1"/>
    <property type="molecule type" value="Genomic_DNA"/>
</dbReference>
<evidence type="ECO:0000259" key="5">
    <source>
        <dbReference type="PROSITE" id="PS51063"/>
    </source>
</evidence>
<feature type="domain" description="HTH crp-type" evidence="5">
    <location>
        <begin position="124"/>
        <end position="197"/>
    </location>
</feature>
<dbReference type="InterPro" id="IPR036388">
    <property type="entry name" value="WH-like_DNA-bd_sf"/>
</dbReference>
<organism evidence="6 7">
    <name type="scientific">Algoriphagus aquatilis</name>
    <dbReference type="NCBI Taxonomy" id="490186"/>
    <lineage>
        <taxon>Bacteria</taxon>
        <taxon>Pseudomonadati</taxon>
        <taxon>Bacteroidota</taxon>
        <taxon>Cytophagia</taxon>
        <taxon>Cytophagales</taxon>
        <taxon>Cyclobacteriaceae</taxon>
        <taxon>Algoriphagus</taxon>
    </lineage>
</organism>
<feature type="domain" description="Cyclic nucleotide-binding" evidence="4">
    <location>
        <begin position="9"/>
        <end position="65"/>
    </location>
</feature>
<gene>
    <name evidence="6" type="ORF">ACFPIK_04515</name>
</gene>
<dbReference type="SMART" id="SM00419">
    <property type="entry name" value="HTH_CRP"/>
    <property type="match status" value="1"/>
</dbReference>
<dbReference type="Pfam" id="PF00027">
    <property type="entry name" value="cNMP_binding"/>
    <property type="match status" value="1"/>
</dbReference>
<dbReference type="InterPro" id="IPR012318">
    <property type="entry name" value="HTH_CRP"/>
</dbReference>
<sequence>MILNARKPLTPFHFINKGELIFHQGQPFKGYFLIKSGVIKTSRIHDTGSKTILSFKITGEYLGEIMETGQGKKYSYSAYATEDQTVLEFIPWEDPSLFRLLGILENLHFELLQARVRLERFIEKDSEERIRLTLKDLAMRLGKKFGSETLLKLPLTHEDLATLTDTSRQTVTTVLSRLKAQNKISYSRGRFLFRNLDTL</sequence>
<protein>
    <submittedName>
        <fullName evidence="6">Crp/Fnr family transcriptional regulator</fullName>
    </submittedName>
</protein>
<keyword evidence="3" id="KW-0804">Transcription</keyword>
<dbReference type="PROSITE" id="PS50042">
    <property type="entry name" value="CNMP_BINDING_3"/>
    <property type="match status" value="1"/>
</dbReference>
<dbReference type="InterPro" id="IPR014710">
    <property type="entry name" value="RmlC-like_jellyroll"/>
</dbReference>
<keyword evidence="1" id="KW-0805">Transcription regulation</keyword>
<evidence type="ECO:0000313" key="7">
    <source>
        <dbReference type="Proteomes" id="UP001596163"/>
    </source>
</evidence>
<keyword evidence="2" id="KW-0238">DNA-binding</keyword>
<dbReference type="SUPFAM" id="SSF46785">
    <property type="entry name" value="Winged helix' DNA-binding domain"/>
    <property type="match status" value="1"/>
</dbReference>
<dbReference type="Proteomes" id="UP001596163">
    <property type="component" value="Unassembled WGS sequence"/>
</dbReference>
<name>A0ABW0BTE3_9BACT</name>
<reference evidence="7" key="1">
    <citation type="journal article" date="2019" name="Int. J. Syst. Evol. Microbiol.">
        <title>The Global Catalogue of Microorganisms (GCM) 10K type strain sequencing project: providing services to taxonomists for standard genome sequencing and annotation.</title>
        <authorList>
            <consortium name="The Broad Institute Genomics Platform"/>
            <consortium name="The Broad Institute Genome Sequencing Center for Infectious Disease"/>
            <person name="Wu L."/>
            <person name="Ma J."/>
        </authorList>
    </citation>
    <scope>NUCLEOTIDE SEQUENCE [LARGE SCALE GENOMIC DNA]</scope>
    <source>
        <strain evidence="7">CGMCC 1.7030</strain>
    </source>
</reference>
<evidence type="ECO:0000313" key="6">
    <source>
        <dbReference type="EMBL" id="MFC5191017.1"/>
    </source>
</evidence>
<dbReference type="InterPro" id="IPR018490">
    <property type="entry name" value="cNMP-bd_dom_sf"/>
</dbReference>
<evidence type="ECO:0000256" key="1">
    <source>
        <dbReference type="ARBA" id="ARBA00023015"/>
    </source>
</evidence>
<dbReference type="CDD" id="cd00038">
    <property type="entry name" value="CAP_ED"/>
    <property type="match status" value="1"/>
</dbReference>
<dbReference type="Pfam" id="PF13545">
    <property type="entry name" value="HTH_Crp_2"/>
    <property type="match status" value="1"/>
</dbReference>
<dbReference type="PROSITE" id="PS51063">
    <property type="entry name" value="HTH_CRP_2"/>
    <property type="match status" value="1"/>
</dbReference>
<accession>A0ABW0BTE3</accession>
<dbReference type="SUPFAM" id="SSF51206">
    <property type="entry name" value="cAMP-binding domain-like"/>
    <property type="match status" value="1"/>
</dbReference>
<dbReference type="Gene3D" id="1.10.10.10">
    <property type="entry name" value="Winged helix-like DNA-binding domain superfamily/Winged helix DNA-binding domain"/>
    <property type="match status" value="1"/>
</dbReference>
<dbReference type="Gene3D" id="2.60.120.10">
    <property type="entry name" value="Jelly Rolls"/>
    <property type="match status" value="1"/>
</dbReference>
<keyword evidence="7" id="KW-1185">Reference proteome</keyword>
<evidence type="ECO:0000259" key="4">
    <source>
        <dbReference type="PROSITE" id="PS50042"/>
    </source>
</evidence>
<dbReference type="InterPro" id="IPR000595">
    <property type="entry name" value="cNMP-bd_dom"/>
</dbReference>